<feature type="non-terminal residue" evidence="1">
    <location>
        <position position="1"/>
    </location>
</feature>
<evidence type="ECO:0000313" key="1">
    <source>
        <dbReference type="EMBL" id="CAH3143904.1"/>
    </source>
</evidence>
<sequence>LATLDVQSILEKPATDEINMEDRNHAEQWHVQHATQATFESCGTRTIKGEINLYIELQKH</sequence>
<keyword evidence="2" id="KW-1185">Reference proteome</keyword>
<feature type="non-terminal residue" evidence="1">
    <location>
        <position position="60"/>
    </location>
</feature>
<reference evidence="1 2" key="1">
    <citation type="submission" date="2022-05" db="EMBL/GenBank/DDBJ databases">
        <authorList>
            <consortium name="Genoscope - CEA"/>
            <person name="William W."/>
        </authorList>
    </citation>
    <scope>NUCLEOTIDE SEQUENCE [LARGE SCALE GENOMIC DNA]</scope>
</reference>
<accession>A0ABN8PHR6</accession>
<comment type="caution">
    <text evidence="1">The sequence shown here is derived from an EMBL/GenBank/DDBJ whole genome shotgun (WGS) entry which is preliminary data.</text>
</comment>
<organism evidence="1 2">
    <name type="scientific">Porites lobata</name>
    <dbReference type="NCBI Taxonomy" id="104759"/>
    <lineage>
        <taxon>Eukaryota</taxon>
        <taxon>Metazoa</taxon>
        <taxon>Cnidaria</taxon>
        <taxon>Anthozoa</taxon>
        <taxon>Hexacorallia</taxon>
        <taxon>Scleractinia</taxon>
        <taxon>Fungiina</taxon>
        <taxon>Poritidae</taxon>
        <taxon>Porites</taxon>
    </lineage>
</organism>
<protein>
    <submittedName>
        <fullName evidence="1">Uncharacterized protein</fullName>
    </submittedName>
</protein>
<proteinExistence type="predicted"/>
<gene>
    <name evidence="1" type="ORF">PLOB_00043637</name>
</gene>
<dbReference type="EMBL" id="CALNXK010000072">
    <property type="protein sequence ID" value="CAH3143904.1"/>
    <property type="molecule type" value="Genomic_DNA"/>
</dbReference>
<dbReference type="Proteomes" id="UP001159405">
    <property type="component" value="Unassembled WGS sequence"/>
</dbReference>
<evidence type="ECO:0000313" key="2">
    <source>
        <dbReference type="Proteomes" id="UP001159405"/>
    </source>
</evidence>
<name>A0ABN8PHR6_9CNID</name>